<evidence type="ECO:0000256" key="1">
    <source>
        <dbReference type="ARBA" id="ARBA00004613"/>
    </source>
</evidence>
<keyword evidence="4" id="KW-1015">Disulfide bond</keyword>
<keyword evidence="8" id="KW-1185">Reference proteome</keyword>
<organism evidence="7 8">
    <name type="scientific">Polyplosphaeria fusca</name>
    <dbReference type="NCBI Taxonomy" id="682080"/>
    <lineage>
        <taxon>Eukaryota</taxon>
        <taxon>Fungi</taxon>
        <taxon>Dikarya</taxon>
        <taxon>Ascomycota</taxon>
        <taxon>Pezizomycotina</taxon>
        <taxon>Dothideomycetes</taxon>
        <taxon>Pleosporomycetidae</taxon>
        <taxon>Pleosporales</taxon>
        <taxon>Tetraplosphaeriaceae</taxon>
        <taxon>Polyplosphaeria</taxon>
    </lineage>
</organism>
<evidence type="ECO:0000256" key="2">
    <source>
        <dbReference type="ARBA" id="ARBA00022525"/>
    </source>
</evidence>
<comment type="caution">
    <text evidence="7">The sequence shown here is derived from an EMBL/GenBank/DDBJ whole genome shotgun (WGS) entry which is preliminary data.</text>
</comment>
<feature type="domain" description="AA1-like" evidence="6">
    <location>
        <begin position="40"/>
        <end position="157"/>
    </location>
</feature>
<dbReference type="OrthoDB" id="3539798at2759"/>
<evidence type="ECO:0000313" key="8">
    <source>
        <dbReference type="Proteomes" id="UP000799444"/>
    </source>
</evidence>
<reference evidence="7" key="1">
    <citation type="journal article" date="2020" name="Stud. Mycol.">
        <title>101 Dothideomycetes genomes: a test case for predicting lifestyles and emergence of pathogens.</title>
        <authorList>
            <person name="Haridas S."/>
            <person name="Albert R."/>
            <person name="Binder M."/>
            <person name="Bloem J."/>
            <person name="Labutti K."/>
            <person name="Salamov A."/>
            <person name="Andreopoulos B."/>
            <person name="Baker S."/>
            <person name="Barry K."/>
            <person name="Bills G."/>
            <person name="Bluhm B."/>
            <person name="Cannon C."/>
            <person name="Castanera R."/>
            <person name="Culley D."/>
            <person name="Daum C."/>
            <person name="Ezra D."/>
            <person name="Gonzalez J."/>
            <person name="Henrissat B."/>
            <person name="Kuo A."/>
            <person name="Liang C."/>
            <person name="Lipzen A."/>
            <person name="Lutzoni F."/>
            <person name="Magnuson J."/>
            <person name="Mondo S."/>
            <person name="Nolan M."/>
            <person name="Ohm R."/>
            <person name="Pangilinan J."/>
            <person name="Park H.-J."/>
            <person name="Ramirez L."/>
            <person name="Alfaro M."/>
            <person name="Sun H."/>
            <person name="Tritt A."/>
            <person name="Yoshinaga Y."/>
            <person name="Zwiers L.-H."/>
            <person name="Turgeon B."/>
            <person name="Goodwin S."/>
            <person name="Spatafora J."/>
            <person name="Crous P."/>
            <person name="Grigoriev I."/>
        </authorList>
    </citation>
    <scope>NUCLEOTIDE SEQUENCE</scope>
    <source>
        <strain evidence="7">CBS 125425</strain>
    </source>
</reference>
<sequence>MSTIRAIVSLLPLLAPLVSSAPSSLTLTLSDIYYHSSKVYSTPAHLATYGGDIAFNVTSSDSAVPGIARCSARGLHLNDFFYGELDYTCETVLSNVVTNFTFSTPNSMFTINQTWTEDGNSYLAQGNGAADLDCERTFWQNDNWTMGQLYSTETVDCEPAKLVITPTVSEI</sequence>
<protein>
    <recommendedName>
        <fullName evidence="6">AA1-like domain-containing protein</fullName>
    </recommendedName>
</protein>
<feature type="chain" id="PRO_5040165808" description="AA1-like domain-containing protein" evidence="5">
    <location>
        <begin position="21"/>
        <end position="171"/>
    </location>
</feature>
<evidence type="ECO:0000256" key="5">
    <source>
        <dbReference type="SAM" id="SignalP"/>
    </source>
</evidence>
<evidence type="ECO:0000256" key="4">
    <source>
        <dbReference type="ARBA" id="ARBA00023157"/>
    </source>
</evidence>
<dbReference type="Proteomes" id="UP000799444">
    <property type="component" value="Unassembled WGS sequence"/>
</dbReference>
<evidence type="ECO:0000259" key="6">
    <source>
        <dbReference type="Pfam" id="PF16541"/>
    </source>
</evidence>
<proteinExistence type="predicted"/>
<dbReference type="Pfam" id="PF16541">
    <property type="entry name" value="AltA1"/>
    <property type="match status" value="1"/>
</dbReference>
<feature type="signal peptide" evidence="5">
    <location>
        <begin position="1"/>
        <end position="20"/>
    </location>
</feature>
<accession>A0A9P4R764</accession>
<keyword evidence="3 5" id="KW-0732">Signal</keyword>
<dbReference type="EMBL" id="ML996114">
    <property type="protein sequence ID" value="KAF2737691.1"/>
    <property type="molecule type" value="Genomic_DNA"/>
</dbReference>
<comment type="subcellular location">
    <subcellularLocation>
        <location evidence="1">Secreted</location>
    </subcellularLocation>
</comment>
<name>A0A9P4R764_9PLEO</name>
<keyword evidence="2" id="KW-0964">Secreted</keyword>
<dbReference type="AlphaFoldDB" id="A0A9P4R764"/>
<evidence type="ECO:0000313" key="7">
    <source>
        <dbReference type="EMBL" id="KAF2737691.1"/>
    </source>
</evidence>
<dbReference type="InterPro" id="IPR032382">
    <property type="entry name" value="AltA1"/>
</dbReference>
<evidence type="ECO:0000256" key="3">
    <source>
        <dbReference type="ARBA" id="ARBA00022729"/>
    </source>
</evidence>
<dbReference type="GO" id="GO:0005576">
    <property type="term" value="C:extracellular region"/>
    <property type="evidence" value="ECO:0007669"/>
    <property type="project" value="UniProtKB-SubCell"/>
</dbReference>
<gene>
    <name evidence="7" type="ORF">EJ04DRAFT_561375</name>
</gene>